<evidence type="ECO:0000256" key="5">
    <source>
        <dbReference type="ARBA" id="ARBA00035648"/>
    </source>
</evidence>
<evidence type="ECO:0000259" key="8">
    <source>
        <dbReference type="Pfam" id="PF08340"/>
    </source>
</evidence>
<dbReference type="GO" id="GO:0016787">
    <property type="term" value="F:hydrolase activity"/>
    <property type="evidence" value="ECO:0007669"/>
    <property type="project" value="UniProtKB-KW"/>
</dbReference>
<dbReference type="Proteomes" id="UP000238220">
    <property type="component" value="Unassembled WGS sequence"/>
</dbReference>
<keyword evidence="3" id="KW-0255">Endonuclease</keyword>
<feature type="coiled-coil region" evidence="6">
    <location>
        <begin position="212"/>
        <end position="267"/>
    </location>
</feature>
<dbReference type="Pfam" id="PF08340">
    <property type="entry name" value="YicC-like_C"/>
    <property type="match status" value="1"/>
</dbReference>
<dbReference type="AlphaFoldDB" id="A0A2S5TBG0"/>
<dbReference type="InterPro" id="IPR013527">
    <property type="entry name" value="YicC-like_N"/>
</dbReference>
<dbReference type="GO" id="GO:0004521">
    <property type="term" value="F:RNA endonuclease activity"/>
    <property type="evidence" value="ECO:0007669"/>
    <property type="project" value="InterPro"/>
</dbReference>
<sequence length="288" mass="33018">MIRSMTGYARAEVQKPWGRLSWELRSVNHRYLDLQLKMPEEFRAIENELRVLAGARLGRGKVECGLRYNREAQADEKLQLDLGRLRQLREAMDVVGHECGPLTATDPVRLLSFPGVLRQEQADFAPMLAEARALFERALEDFTATRGREGERLGQFLAERTVALAELVAKVRERHPLVRDQWLQKLKARCAELGVEIEPQRLAQEMALAATRLDVEEEMSRLLSHLEEVKQACARGESVGRRLDFLMQELNREANTLSSKSQDAEITRCAVEMKVIIEQMREQVQNIE</sequence>
<comment type="cofactor">
    <cofactor evidence="1">
        <name>a divalent metal cation</name>
        <dbReference type="ChEBI" id="CHEBI:60240"/>
    </cofactor>
</comment>
<feature type="domain" description="Endoribonuclease YicC-like N-terminal" evidence="7">
    <location>
        <begin position="2"/>
        <end position="154"/>
    </location>
</feature>
<organism evidence="9 10">
    <name type="scientific">Solimonas fluminis</name>
    <dbReference type="NCBI Taxonomy" id="2086571"/>
    <lineage>
        <taxon>Bacteria</taxon>
        <taxon>Pseudomonadati</taxon>
        <taxon>Pseudomonadota</taxon>
        <taxon>Gammaproteobacteria</taxon>
        <taxon>Nevskiales</taxon>
        <taxon>Nevskiaceae</taxon>
        <taxon>Solimonas</taxon>
    </lineage>
</organism>
<dbReference type="Pfam" id="PF03755">
    <property type="entry name" value="YicC-like_N"/>
    <property type="match status" value="1"/>
</dbReference>
<evidence type="ECO:0000256" key="1">
    <source>
        <dbReference type="ARBA" id="ARBA00001968"/>
    </source>
</evidence>
<dbReference type="InterPro" id="IPR013551">
    <property type="entry name" value="YicC-like_C"/>
</dbReference>
<accession>A0A2S5TBG0</accession>
<proteinExistence type="inferred from homology"/>
<name>A0A2S5TBG0_9GAMM</name>
<dbReference type="NCBIfam" id="TIGR00255">
    <property type="entry name" value="YicC/YloC family endoribonuclease"/>
    <property type="match status" value="1"/>
</dbReference>
<feature type="domain" description="Endoribonuclease YicC-like C-terminal" evidence="8">
    <location>
        <begin position="172"/>
        <end position="288"/>
    </location>
</feature>
<evidence type="ECO:0000256" key="3">
    <source>
        <dbReference type="ARBA" id="ARBA00022759"/>
    </source>
</evidence>
<evidence type="ECO:0000259" key="7">
    <source>
        <dbReference type="Pfam" id="PF03755"/>
    </source>
</evidence>
<comment type="similarity">
    <text evidence="5">Belongs to the YicC/YloC family.</text>
</comment>
<reference evidence="9 10" key="1">
    <citation type="submission" date="2018-02" db="EMBL/GenBank/DDBJ databases">
        <title>Genome sequencing of Solimonas sp. HR-BB.</title>
        <authorList>
            <person name="Lee Y."/>
            <person name="Jeon C.O."/>
        </authorList>
    </citation>
    <scope>NUCLEOTIDE SEQUENCE [LARGE SCALE GENOMIC DNA]</scope>
    <source>
        <strain evidence="9 10">HR-BB</strain>
    </source>
</reference>
<evidence type="ECO:0000256" key="4">
    <source>
        <dbReference type="ARBA" id="ARBA00022801"/>
    </source>
</evidence>
<dbReference type="EMBL" id="PSNW01000015">
    <property type="protein sequence ID" value="PPE72178.1"/>
    <property type="molecule type" value="Genomic_DNA"/>
</dbReference>
<dbReference type="PANTHER" id="PTHR30636">
    <property type="entry name" value="UPF0701 PROTEIN YICC"/>
    <property type="match status" value="1"/>
</dbReference>
<keyword evidence="2" id="KW-0540">Nuclease</keyword>
<comment type="caution">
    <text evidence="9">The sequence shown here is derived from an EMBL/GenBank/DDBJ whole genome shotgun (WGS) entry which is preliminary data.</text>
</comment>
<dbReference type="RefSeq" id="WP_104232138.1">
    <property type="nucleotide sequence ID" value="NZ_PSNW01000015.1"/>
</dbReference>
<keyword evidence="4" id="KW-0378">Hydrolase</keyword>
<keyword evidence="6" id="KW-0175">Coiled coil</keyword>
<evidence type="ECO:0000313" key="10">
    <source>
        <dbReference type="Proteomes" id="UP000238220"/>
    </source>
</evidence>
<evidence type="ECO:0000256" key="2">
    <source>
        <dbReference type="ARBA" id="ARBA00022722"/>
    </source>
</evidence>
<dbReference type="InterPro" id="IPR005229">
    <property type="entry name" value="YicC/YloC-like"/>
</dbReference>
<dbReference type="OrthoDB" id="9771229at2"/>
<evidence type="ECO:0000313" key="9">
    <source>
        <dbReference type="EMBL" id="PPE72178.1"/>
    </source>
</evidence>
<gene>
    <name evidence="9" type="ORF">C3942_19990</name>
</gene>
<protein>
    <submittedName>
        <fullName evidence="9">YicC family protein</fullName>
    </submittedName>
</protein>
<evidence type="ECO:0000256" key="6">
    <source>
        <dbReference type="SAM" id="Coils"/>
    </source>
</evidence>
<keyword evidence="10" id="KW-1185">Reference proteome</keyword>
<dbReference type="PANTHER" id="PTHR30636:SF3">
    <property type="entry name" value="UPF0701 PROTEIN YICC"/>
    <property type="match status" value="1"/>
</dbReference>